<dbReference type="RefSeq" id="WP_093977112.1">
    <property type="nucleotide sequence ID" value="NZ_CP022515.1"/>
</dbReference>
<sequence length="202" mass="22117">MKKKPIIIIAFAALLIASCIKDYVGHGGDKIELTQDNYLYEGDLYRVYLDQEIAKLDVTIAALNDIIANNQADQTTLNDLKAAEEAKENFVSEITTIIDLGQVGRTIPRPRPPCPLPLSCDYSLFEYLLAPNNVEKLEILILNENGKTIGGGTIDDLGPLSGTGGMILFSKLKIDSYTDPISISVKVFDGNGILRSYLVESH</sequence>
<dbReference type="Proteomes" id="UP000204551">
    <property type="component" value="Chromosome"/>
</dbReference>
<evidence type="ECO:0000313" key="1">
    <source>
        <dbReference type="EMBL" id="ASO03987.1"/>
    </source>
</evidence>
<dbReference type="AlphaFoldDB" id="A0A221URK8"/>
<organism evidence="1 2">
    <name type="scientific">Arenibacter algicola</name>
    <dbReference type="NCBI Taxonomy" id="616991"/>
    <lineage>
        <taxon>Bacteria</taxon>
        <taxon>Pseudomonadati</taxon>
        <taxon>Bacteroidota</taxon>
        <taxon>Flavobacteriia</taxon>
        <taxon>Flavobacteriales</taxon>
        <taxon>Flavobacteriaceae</taxon>
        <taxon>Arenibacter</taxon>
    </lineage>
</organism>
<evidence type="ECO:0008006" key="3">
    <source>
        <dbReference type="Google" id="ProtNLM"/>
    </source>
</evidence>
<reference evidence="1 2" key="1">
    <citation type="submission" date="2017-07" db="EMBL/GenBank/DDBJ databases">
        <title>Genome Sequence of Arenibacter algicola Strain SMS7 Isolated from a culture of the Diatom Skeletonema marinoi.</title>
        <authorList>
            <person name="Topel M."/>
            <person name="Pinder M.I.M."/>
            <person name="Johansson O.N."/>
            <person name="Kourtchenko O."/>
            <person name="Godhe A."/>
            <person name="Clarke A.K."/>
        </authorList>
    </citation>
    <scope>NUCLEOTIDE SEQUENCE [LARGE SCALE GENOMIC DNA]</scope>
    <source>
        <strain evidence="1 2">SMS7</strain>
    </source>
</reference>
<protein>
    <recommendedName>
        <fullName evidence="3">Lipoprotein</fullName>
    </recommendedName>
</protein>
<proteinExistence type="predicted"/>
<dbReference type="KEGG" id="aalg:AREALGSMS7_00498"/>
<gene>
    <name evidence="1" type="ORF">AREALGSMS7_00498</name>
</gene>
<dbReference type="PROSITE" id="PS51257">
    <property type="entry name" value="PROKAR_LIPOPROTEIN"/>
    <property type="match status" value="1"/>
</dbReference>
<evidence type="ECO:0000313" key="2">
    <source>
        <dbReference type="Proteomes" id="UP000204551"/>
    </source>
</evidence>
<name>A0A221URK8_9FLAO</name>
<accession>A0A221URK8</accession>
<dbReference type="EMBL" id="CP022515">
    <property type="protein sequence ID" value="ASO03987.1"/>
    <property type="molecule type" value="Genomic_DNA"/>
</dbReference>